<dbReference type="PROSITE" id="PS00223">
    <property type="entry name" value="ANNEXIN_1"/>
    <property type="match status" value="1"/>
</dbReference>
<dbReference type="GO" id="GO:0005886">
    <property type="term" value="C:plasma membrane"/>
    <property type="evidence" value="ECO:0007669"/>
    <property type="project" value="TreeGrafter"/>
</dbReference>
<dbReference type="GO" id="GO:0005544">
    <property type="term" value="F:calcium-dependent phospholipid binding"/>
    <property type="evidence" value="ECO:0007669"/>
    <property type="project" value="UniProtKB-KW"/>
</dbReference>
<evidence type="ECO:0000313" key="9">
    <source>
        <dbReference type="Proteomes" id="UP000473826"/>
    </source>
</evidence>
<feature type="compositionally biased region" description="Low complexity" evidence="7">
    <location>
        <begin position="1"/>
        <end position="11"/>
    </location>
</feature>
<sequence>MSWNNNNYGQQQQGGWGQQQQPPQQQNWGAPPQQQGYGQPPQQQQWGQQPPQGQYGAPPQQQQQWGQPPPQQQQQWDGQQQNNQGGYGGAPTYGQAPPNQQYGQNYGAPQPAFNQSAGGPRFLGVQIPAPPPAPPIANLPNYNPQFDADRIRKATKGMGTDERTLIDTLVPLDAFQIDVLSRTFEQTVGRSLQKTLEKELSGWFEFVLVLLSRGPLGGDIALLHRACDGAGTHEDLLTEILIGRTNEEIFLLKEGYRRVYNKDLVSVIKGELSMKTERMFVMALTGTRDESPHVNQQQVQQDVETLYRSGVGKVGTDEIAICGILLQRSDAHLQAIAQAFPARHRLSLSHMIEKEFSGHMKSALLHIAQGAENDGQGVFRDVNYLEAAMAGFGTKDERLSYRIVRYHWNRPRFGAIKNQYQQRYRKSLRSRVEGETSGKYEKALVGIIEQN</sequence>
<dbReference type="OrthoDB" id="37886at2759"/>
<keyword evidence="5 6" id="KW-0111">Calcium/phospholipid-binding</keyword>
<evidence type="ECO:0000256" key="3">
    <source>
        <dbReference type="ARBA" id="ARBA00022837"/>
    </source>
</evidence>
<organism evidence="8 9">
    <name type="scientific">Vanrija humicola</name>
    <name type="common">Yeast</name>
    <name type="synonym">Cryptococcus humicola</name>
    <dbReference type="NCBI Taxonomy" id="5417"/>
    <lineage>
        <taxon>Eukaryota</taxon>
        <taxon>Fungi</taxon>
        <taxon>Dikarya</taxon>
        <taxon>Basidiomycota</taxon>
        <taxon>Agaricomycotina</taxon>
        <taxon>Tremellomycetes</taxon>
        <taxon>Trichosporonales</taxon>
        <taxon>Trichosporonaceae</taxon>
        <taxon>Vanrija</taxon>
    </lineage>
</organism>
<dbReference type="PRINTS" id="PR00196">
    <property type="entry name" value="ANNEXIN"/>
</dbReference>
<evidence type="ECO:0000256" key="6">
    <source>
        <dbReference type="RuleBase" id="RU003540"/>
    </source>
</evidence>
<evidence type="ECO:0000256" key="7">
    <source>
        <dbReference type="SAM" id="MobiDB-lite"/>
    </source>
</evidence>
<dbReference type="GO" id="GO:0012506">
    <property type="term" value="C:vesicle membrane"/>
    <property type="evidence" value="ECO:0007669"/>
    <property type="project" value="TreeGrafter"/>
</dbReference>
<dbReference type="PANTHER" id="PTHR10502:SF102">
    <property type="entry name" value="ANNEXIN B11"/>
    <property type="match status" value="1"/>
</dbReference>
<dbReference type="InterPro" id="IPR001464">
    <property type="entry name" value="Annexin"/>
</dbReference>
<dbReference type="SMART" id="SM00335">
    <property type="entry name" value="ANX"/>
    <property type="match status" value="4"/>
</dbReference>
<keyword evidence="9" id="KW-1185">Reference proteome</keyword>
<reference evidence="8 9" key="1">
    <citation type="journal article" date="2019" name="PLoS Genet.">
        <title>Convergent evolution of linked mating-type loci in basidiomycete fungi.</title>
        <authorList>
            <person name="Sun S."/>
            <person name="Coelho M.A."/>
            <person name="Heitman J."/>
            <person name="Nowrousian M."/>
        </authorList>
    </citation>
    <scope>NUCLEOTIDE SEQUENCE [LARGE SCALE GENOMIC DNA]</scope>
    <source>
        <strain evidence="8 9">CBS 4282</strain>
    </source>
</reference>
<dbReference type="Pfam" id="PF00191">
    <property type="entry name" value="Annexin"/>
    <property type="match status" value="4"/>
</dbReference>
<dbReference type="GO" id="GO:0005509">
    <property type="term" value="F:calcium ion binding"/>
    <property type="evidence" value="ECO:0007669"/>
    <property type="project" value="InterPro"/>
</dbReference>
<comment type="domain">
    <text evidence="6">A pair of annexin repeats may form one binding site for calcium and phospholipid.</text>
</comment>
<comment type="similarity">
    <text evidence="1 6">Belongs to the annexin family.</text>
</comment>
<accession>A0A7D8Z011</accession>
<evidence type="ECO:0000256" key="5">
    <source>
        <dbReference type="ARBA" id="ARBA00023302"/>
    </source>
</evidence>
<evidence type="ECO:0000313" key="8">
    <source>
        <dbReference type="EMBL" id="TXT09140.1"/>
    </source>
</evidence>
<dbReference type="PRINTS" id="PR01813">
    <property type="entry name" value="ANNEXINFUNGI"/>
</dbReference>
<dbReference type="PANTHER" id="PTHR10502">
    <property type="entry name" value="ANNEXIN"/>
    <property type="match status" value="1"/>
</dbReference>
<dbReference type="Proteomes" id="UP000473826">
    <property type="component" value="Unassembled WGS sequence"/>
</dbReference>
<dbReference type="InterPro" id="IPR009117">
    <property type="entry name" value="ANX14"/>
</dbReference>
<dbReference type="FunFam" id="1.10.220.10:FF:000002">
    <property type="entry name" value="Annexin"/>
    <property type="match status" value="1"/>
</dbReference>
<dbReference type="InterPro" id="IPR037104">
    <property type="entry name" value="Annexin_sf"/>
</dbReference>
<dbReference type="EMBL" id="QKWK01000006">
    <property type="protein sequence ID" value="TXT09140.1"/>
    <property type="molecule type" value="Genomic_DNA"/>
</dbReference>
<dbReference type="SUPFAM" id="SSF47874">
    <property type="entry name" value="Annexin"/>
    <property type="match status" value="1"/>
</dbReference>
<protein>
    <recommendedName>
        <fullName evidence="6">Annexin</fullName>
    </recommendedName>
</protein>
<keyword evidence="4 6" id="KW-0041">Annexin</keyword>
<dbReference type="GO" id="GO:0005634">
    <property type="term" value="C:nucleus"/>
    <property type="evidence" value="ECO:0007669"/>
    <property type="project" value="TreeGrafter"/>
</dbReference>
<keyword evidence="3 6" id="KW-0106">Calcium</keyword>
<comment type="caution">
    <text evidence="8">The sequence shown here is derived from an EMBL/GenBank/DDBJ whole genome shotgun (WGS) entry which is preliminary data.</text>
</comment>
<feature type="compositionally biased region" description="Low complexity" evidence="7">
    <location>
        <begin position="18"/>
        <end position="84"/>
    </location>
</feature>
<evidence type="ECO:0000256" key="1">
    <source>
        <dbReference type="ARBA" id="ARBA00007831"/>
    </source>
</evidence>
<dbReference type="InterPro" id="IPR018252">
    <property type="entry name" value="Annexin_repeat_CS"/>
</dbReference>
<dbReference type="AlphaFoldDB" id="A0A7D8Z011"/>
<proteinExistence type="inferred from homology"/>
<dbReference type="Gene3D" id="1.10.220.10">
    <property type="entry name" value="Annexin"/>
    <property type="match status" value="4"/>
</dbReference>
<evidence type="ECO:0000256" key="4">
    <source>
        <dbReference type="ARBA" id="ARBA00023216"/>
    </source>
</evidence>
<dbReference type="PROSITE" id="PS51897">
    <property type="entry name" value="ANNEXIN_2"/>
    <property type="match status" value="4"/>
</dbReference>
<feature type="compositionally biased region" description="Pro residues" evidence="7">
    <location>
        <begin position="128"/>
        <end position="137"/>
    </location>
</feature>
<dbReference type="GO" id="GO:0001786">
    <property type="term" value="F:phosphatidylserine binding"/>
    <property type="evidence" value="ECO:0007669"/>
    <property type="project" value="TreeGrafter"/>
</dbReference>
<keyword evidence="2 6" id="KW-0677">Repeat</keyword>
<dbReference type="InterPro" id="IPR018502">
    <property type="entry name" value="Annexin_repeat"/>
</dbReference>
<name>A0A7D8Z011_VANHU</name>
<feature type="region of interest" description="Disordered" evidence="7">
    <location>
        <begin position="1"/>
        <end position="144"/>
    </location>
</feature>
<dbReference type="GO" id="GO:0005737">
    <property type="term" value="C:cytoplasm"/>
    <property type="evidence" value="ECO:0007669"/>
    <property type="project" value="TreeGrafter"/>
</dbReference>
<gene>
    <name evidence="8" type="ORF">VHUM_02614</name>
</gene>
<evidence type="ECO:0000256" key="2">
    <source>
        <dbReference type="ARBA" id="ARBA00022737"/>
    </source>
</evidence>